<dbReference type="InterPro" id="IPR006195">
    <property type="entry name" value="aa-tRNA-synth_II"/>
</dbReference>
<dbReference type="EMBL" id="JALLKP010000004">
    <property type="protein sequence ID" value="KAK2195274.1"/>
    <property type="molecule type" value="Genomic_DNA"/>
</dbReference>
<evidence type="ECO:0000256" key="4">
    <source>
        <dbReference type="ARBA" id="ARBA00023146"/>
    </source>
</evidence>
<dbReference type="GO" id="GO:0005524">
    <property type="term" value="F:ATP binding"/>
    <property type="evidence" value="ECO:0007669"/>
    <property type="project" value="UniProtKB-KW"/>
</dbReference>
<dbReference type="GO" id="GO:0006433">
    <property type="term" value="P:prolyl-tRNA aminoacylation"/>
    <property type="evidence" value="ECO:0007669"/>
    <property type="project" value="TreeGrafter"/>
</dbReference>
<dbReference type="InterPro" id="IPR050062">
    <property type="entry name" value="Pro-tRNA_synthetase"/>
</dbReference>
<evidence type="ECO:0000256" key="5">
    <source>
        <dbReference type="SAM" id="Phobius"/>
    </source>
</evidence>
<keyword evidence="8" id="KW-1185">Reference proteome</keyword>
<reference evidence="7" key="1">
    <citation type="journal article" date="2023" name="Nat. Microbiol.">
        <title>Babesia duncani multi-omics identifies virulence factors and drug targets.</title>
        <authorList>
            <person name="Singh P."/>
            <person name="Lonardi S."/>
            <person name="Liang Q."/>
            <person name="Vydyam P."/>
            <person name="Khabirova E."/>
            <person name="Fang T."/>
            <person name="Gihaz S."/>
            <person name="Thekkiniath J."/>
            <person name="Munshi M."/>
            <person name="Abel S."/>
            <person name="Ciampossin L."/>
            <person name="Batugedara G."/>
            <person name="Gupta M."/>
            <person name="Lu X.M."/>
            <person name="Lenz T."/>
            <person name="Chakravarty S."/>
            <person name="Cornillot E."/>
            <person name="Hu Y."/>
            <person name="Ma W."/>
            <person name="Gonzalez L.M."/>
            <person name="Sanchez S."/>
            <person name="Estrada K."/>
            <person name="Sanchez-Flores A."/>
            <person name="Montero E."/>
            <person name="Harb O.S."/>
            <person name="Le Roch K.G."/>
            <person name="Mamoun C.B."/>
        </authorList>
    </citation>
    <scope>NUCLEOTIDE SEQUENCE</scope>
    <source>
        <strain evidence="7">WA1</strain>
    </source>
</reference>
<dbReference type="InterPro" id="IPR002314">
    <property type="entry name" value="aa-tRNA-synt_IIb"/>
</dbReference>
<keyword evidence="3" id="KW-0067">ATP-binding</keyword>
<dbReference type="Proteomes" id="UP001214638">
    <property type="component" value="Unassembled WGS sequence"/>
</dbReference>
<feature type="domain" description="Aminoacyl-transfer RNA synthetases class-II family profile" evidence="6">
    <location>
        <begin position="127"/>
        <end position="353"/>
    </location>
</feature>
<organism evidence="7 8">
    <name type="scientific">Babesia duncani</name>
    <dbReference type="NCBI Taxonomy" id="323732"/>
    <lineage>
        <taxon>Eukaryota</taxon>
        <taxon>Sar</taxon>
        <taxon>Alveolata</taxon>
        <taxon>Apicomplexa</taxon>
        <taxon>Aconoidasida</taxon>
        <taxon>Piroplasmida</taxon>
        <taxon>Babesiidae</taxon>
        <taxon>Babesia</taxon>
    </lineage>
</organism>
<sequence>MLKMNKYIKRCNSFKCKVIFKKGQWGCHDAPVYSSHGITFNKMFLYLLITLSLLGTDLIPCTIAFVLQKTPNPVIRNYRTFSTNGRLLGLTKSRGLNYDSLDVTTLMQKCGIWAKWDPGIYFTMPIGHRIIQRIQNIIAKEMKSIGCVELSLPILQPNHSLQDKFSKFKDVTYCMKNRSGLEFTPSPSCEEACSILLLNELNPISADTLPLSFYQIRSKFRDEIRSSDVRVRLREFLMKDGYSFHATDECANETYQQFIDAYSRIFNSLGLKYSKNELDDSLEFLVTLKDGSQLEIAHAFKLGTYYSDACGLNFESTGRQRFPVKLNSYGIGIERLLYASCDYYRDEDGLLLPSIICPYDIGIISLDHPLCSRLTESFEKSGISVLTDERDLPLKSRLQDMRACGIPHIFVMAPSNEKFGHLETNLKLPEHSFDELRHLVSSAIAFNNNRIAAEFPDDLLIEYYSRKRRTSTFVNIKQLFAA</sequence>
<dbReference type="Gene3D" id="3.30.930.10">
    <property type="entry name" value="Bira Bifunctional Protein, Domain 2"/>
    <property type="match status" value="1"/>
</dbReference>
<dbReference type="KEGG" id="bdw:94337244"/>
<evidence type="ECO:0000256" key="2">
    <source>
        <dbReference type="ARBA" id="ARBA00022741"/>
    </source>
</evidence>
<accession>A0AAD9PIE6</accession>
<dbReference type="RefSeq" id="XP_067802117.1">
    <property type="nucleotide sequence ID" value="XM_067947966.1"/>
</dbReference>
<keyword evidence="5" id="KW-0812">Transmembrane</keyword>
<comment type="caution">
    <text evidence="7">The sequence shown here is derived from an EMBL/GenBank/DDBJ whole genome shotgun (WGS) entry which is preliminary data.</text>
</comment>
<dbReference type="GeneID" id="94337244"/>
<dbReference type="SUPFAM" id="SSF55681">
    <property type="entry name" value="Class II aaRS and biotin synthetases"/>
    <property type="match status" value="1"/>
</dbReference>
<feature type="transmembrane region" description="Helical" evidence="5">
    <location>
        <begin position="44"/>
        <end position="67"/>
    </location>
</feature>
<keyword evidence="5" id="KW-1133">Transmembrane helix</keyword>
<dbReference type="GO" id="GO:0004827">
    <property type="term" value="F:proline-tRNA ligase activity"/>
    <property type="evidence" value="ECO:0007669"/>
    <property type="project" value="TreeGrafter"/>
</dbReference>
<dbReference type="Gene3D" id="3.40.50.800">
    <property type="entry name" value="Anticodon-binding domain"/>
    <property type="match status" value="1"/>
</dbReference>
<dbReference type="PROSITE" id="PS50862">
    <property type="entry name" value="AA_TRNA_LIGASE_II"/>
    <property type="match status" value="1"/>
</dbReference>
<keyword evidence="1 7" id="KW-0436">Ligase</keyword>
<dbReference type="SUPFAM" id="SSF52954">
    <property type="entry name" value="Class II aaRS ABD-related"/>
    <property type="match status" value="1"/>
</dbReference>
<keyword evidence="4" id="KW-0030">Aminoacyl-tRNA synthetase</keyword>
<evidence type="ECO:0000256" key="1">
    <source>
        <dbReference type="ARBA" id="ARBA00022598"/>
    </source>
</evidence>
<dbReference type="InterPro" id="IPR036621">
    <property type="entry name" value="Anticodon-bd_dom_sf"/>
</dbReference>
<proteinExistence type="predicted"/>
<dbReference type="GO" id="GO:0005739">
    <property type="term" value="C:mitochondrion"/>
    <property type="evidence" value="ECO:0007669"/>
    <property type="project" value="TreeGrafter"/>
</dbReference>
<evidence type="ECO:0000259" key="6">
    <source>
        <dbReference type="PROSITE" id="PS50862"/>
    </source>
</evidence>
<protein>
    <submittedName>
        <fullName evidence="7">Bifunctional Class II Aminoacyl-tRNA synthetase-Biotinyl protein ligase (BPL) and lipoyl protein ligase (LPL)/Anticodon-binding domain superfamily/Aminoacyl-tRNA synthetase</fullName>
    </submittedName>
</protein>
<dbReference type="PANTHER" id="PTHR42753:SF2">
    <property type="entry name" value="PROLINE--TRNA LIGASE"/>
    <property type="match status" value="1"/>
</dbReference>
<dbReference type="PANTHER" id="PTHR42753">
    <property type="entry name" value="MITOCHONDRIAL RIBOSOME PROTEIN L39/PROLYL-TRNA LIGASE FAMILY MEMBER"/>
    <property type="match status" value="1"/>
</dbReference>
<dbReference type="Pfam" id="PF00587">
    <property type="entry name" value="tRNA-synt_2b"/>
    <property type="match status" value="1"/>
</dbReference>
<name>A0AAD9PIE6_9APIC</name>
<keyword evidence="2" id="KW-0547">Nucleotide-binding</keyword>
<evidence type="ECO:0000313" key="7">
    <source>
        <dbReference type="EMBL" id="KAK2195274.1"/>
    </source>
</evidence>
<gene>
    <name evidence="7" type="ORF">BdWA1_002947</name>
</gene>
<keyword evidence="5" id="KW-0472">Membrane</keyword>
<dbReference type="AlphaFoldDB" id="A0AAD9PIE6"/>
<evidence type="ECO:0000256" key="3">
    <source>
        <dbReference type="ARBA" id="ARBA00022840"/>
    </source>
</evidence>
<dbReference type="InterPro" id="IPR045864">
    <property type="entry name" value="aa-tRNA-synth_II/BPL/LPL"/>
</dbReference>
<evidence type="ECO:0000313" key="8">
    <source>
        <dbReference type="Proteomes" id="UP001214638"/>
    </source>
</evidence>